<proteinExistence type="predicted"/>
<dbReference type="GO" id="GO:0030246">
    <property type="term" value="F:carbohydrate binding"/>
    <property type="evidence" value="ECO:0007669"/>
    <property type="project" value="InterPro"/>
</dbReference>
<comment type="caution">
    <text evidence="1">The sequence shown here is derived from an EMBL/GenBank/DDBJ whole genome shotgun (WGS) entry which is preliminary data.</text>
</comment>
<reference evidence="1 2" key="1">
    <citation type="submission" date="2018-09" db="EMBL/GenBank/DDBJ databases">
        <title>Mesorhizobium carmichaelinearum sp. nov. isolated from Carmichaelinea spp. root nodules in New Zealand.</title>
        <authorList>
            <person name="De Meyer S.E."/>
        </authorList>
    </citation>
    <scope>NUCLEOTIDE SEQUENCE [LARGE SCALE GENOMIC DNA]</scope>
    <source>
        <strain evidence="1 2">ICMP19557</strain>
    </source>
</reference>
<dbReference type="Proteomes" id="UP000272706">
    <property type="component" value="Unassembled WGS sequence"/>
</dbReference>
<protein>
    <submittedName>
        <fullName evidence="1">Uncharacterized protein</fullName>
    </submittedName>
</protein>
<accession>A0A3A5K154</accession>
<dbReference type="AlphaFoldDB" id="A0A3A5K154"/>
<dbReference type="GO" id="GO:0005576">
    <property type="term" value="C:extracellular region"/>
    <property type="evidence" value="ECO:0007669"/>
    <property type="project" value="InterPro"/>
</dbReference>
<dbReference type="GO" id="GO:0005975">
    <property type="term" value="P:carbohydrate metabolic process"/>
    <property type="evidence" value="ECO:0007669"/>
    <property type="project" value="InterPro"/>
</dbReference>
<evidence type="ECO:0000313" key="1">
    <source>
        <dbReference type="EMBL" id="RJT28125.1"/>
    </source>
</evidence>
<dbReference type="EMBL" id="QZWZ01000056">
    <property type="protein sequence ID" value="RJT28125.1"/>
    <property type="molecule type" value="Genomic_DNA"/>
</dbReference>
<dbReference type="GO" id="GO:0004553">
    <property type="term" value="F:hydrolase activity, hydrolyzing O-glycosyl compounds"/>
    <property type="evidence" value="ECO:0007669"/>
    <property type="project" value="InterPro"/>
</dbReference>
<dbReference type="SUPFAM" id="SSF51055">
    <property type="entry name" value="Carbohydrate binding domain"/>
    <property type="match status" value="1"/>
</dbReference>
<dbReference type="InterPro" id="IPR036573">
    <property type="entry name" value="CBM_sf_5/12"/>
</dbReference>
<gene>
    <name evidence="1" type="ORF">D3227_35100</name>
</gene>
<keyword evidence="2" id="KW-1185">Reference proteome</keyword>
<name>A0A3A5K154_9HYPH</name>
<sequence>MVRANNERDFGPGSMINRAYHGTDGAAVWKSAPDGEIVETEPANRRRWIEGIASTRRPSISGRGNKMILSPMAASVRLPLSLKSGHDRGEVGRVHYLRRTADQIIALAAVYDTPAGDHLWSLIRSGEVRSFSVLASDQVDDAVVDGFLHLKSWRIGEISCVREPANIDCQFSIILDDGQPVHVEPMPPRVPYAGAWKSDQWFKTGSFATHRGSLWHANVDTKGIVPGGADGNRCWQLAVKNGHAHKLEDKQEAEQ</sequence>
<evidence type="ECO:0000313" key="2">
    <source>
        <dbReference type="Proteomes" id="UP000272706"/>
    </source>
</evidence>
<organism evidence="1 2">
    <name type="scientific">Mesorhizobium waimense</name>
    <dbReference type="NCBI Taxonomy" id="1300307"/>
    <lineage>
        <taxon>Bacteria</taxon>
        <taxon>Pseudomonadati</taxon>
        <taxon>Pseudomonadota</taxon>
        <taxon>Alphaproteobacteria</taxon>
        <taxon>Hyphomicrobiales</taxon>
        <taxon>Phyllobacteriaceae</taxon>
        <taxon>Mesorhizobium</taxon>
    </lineage>
</organism>